<dbReference type="InterPro" id="IPR011049">
    <property type="entry name" value="Serralysin-like_metalloprot_C"/>
</dbReference>
<dbReference type="Gene3D" id="2.150.10.10">
    <property type="entry name" value="Serralysin-like metalloprotease, C-terminal"/>
    <property type="match status" value="1"/>
</dbReference>
<reference evidence="8 9" key="1">
    <citation type="submission" date="2018-11" db="EMBL/GenBank/DDBJ databases">
        <title>Genomic Encyclopedia of Type Strains, Phase IV (KMG-IV): sequencing the most valuable type-strain genomes for metagenomic binning, comparative biology and taxonomic classification.</title>
        <authorList>
            <person name="Goeker M."/>
        </authorList>
    </citation>
    <scope>NUCLEOTIDE SEQUENCE [LARGE SCALE GENOMIC DNA]</scope>
    <source>
        <strain evidence="8 9">DSM 21945</strain>
    </source>
</reference>
<dbReference type="InterPro" id="IPR019960">
    <property type="entry name" value="T1SS_VCA0849"/>
</dbReference>
<dbReference type="InterPro" id="IPR001343">
    <property type="entry name" value="Hemolysn_Ca-bd"/>
</dbReference>
<keyword evidence="4" id="KW-0106">Calcium</keyword>
<evidence type="ECO:0000256" key="2">
    <source>
        <dbReference type="ARBA" id="ARBA00022656"/>
    </source>
</evidence>
<proteinExistence type="predicted"/>
<dbReference type="CDD" id="cd00198">
    <property type="entry name" value="vWFA"/>
    <property type="match status" value="1"/>
</dbReference>
<dbReference type="InterPro" id="IPR018511">
    <property type="entry name" value="Hemolysin-typ_Ca-bd_CS"/>
</dbReference>
<dbReference type="SMART" id="SM00327">
    <property type="entry name" value="VWA"/>
    <property type="match status" value="1"/>
</dbReference>
<dbReference type="STRING" id="584787.GCA_001247655_02234"/>
<feature type="non-terminal residue" evidence="8">
    <location>
        <position position="1"/>
    </location>
</feature>
<dbReference type="GO" id="GO:0005509">
    <property type="term" value="F:calcium ion binding"/>
    <property type="evidence" value="ECO:0007669"/>
    <property type="project" value="InterPro"/>
</dbReference>
<feature type="domain" description="VWFA" evidence="7">
    <location>
        <begin position="396"/>
        <end position="623"/>
    </location>
</feature>
<dbReference type="InterPro" id="IPR003995">
    <property type="entry name" value="RTX_toxin_determinant-A"/>
</dbReference>
<dbReference type="EMBL" id="RJUL01000010">
    <property type="protein sequence ID" value="ROQ22515.1"/>
    <property type="molecule type" value="Genomic_DNA"/>
</dbReference>
<dbReference type="PRINTS" id="PR01488">
    <property type="entry name" value="RTXTOXINA"/>
</dbReference>
<name>A0A3N1P231_9GAMM</name>
<dbReference type="InterPro" id="IPR036465">
    <property type="entry name" value="vWFA_dom_sf"/>
</dbReference>
<evidence type="ECO:0000256" key="6">
    <source>
        <dbReference type="ARBA" id="ARBA00023136"/>
    </source>
</evidence>
<evidence type="ECO:0000313" key="9">
    <source>
        <dbReference type="Proteomes" id="UP000268033"/>
    </source>
</evidence>
<dbReference type="SUPFAM" id="SSF53300">
    <property type="entry name" value="vWA-like"/>
    <property type="match status" value="1"/>
</dbReference>
<evidence type="ECO:0000313" key="8">
    <source>
        <dbReference type="EMBL" id="ROQ22515.1"/>
    </source>
</evidence>
<dbReference type="InterPro" id="IPR002035">
    <property type="entry name" value="VWF_A"/>
</dbReference>
<comment type="caution">
    <text evidence="8">The sequence shown here is derived from an EMBL/GenBank/DDBJ whole genome shotgun (WGS) entry which is preliminary data.</text>
</comment>
<keyword evidence="5" id="KW-0843">Virulence</keyword>
<dbReference type="PROSITE" id="PS50234">
    <property type="entry name" value="VWFA"/>
    <property type="match status" value="1"/>
</dbReference>
<dbReference type="Pfam" id="PF00092">
    <property type="entry name" value="VWA"/>
    <property type="match status" value="1"/>
</dbReference>
<dbReference type="PRINTS" id="PR00313">
    <property type="entry name" value="CABNDNGRPT"/>
</dbReference>
<dbReference type="PROSITE" id="PS00330">
    <property type="entry name" value="HEMOLYSIN_CALCIUM"/>
    <property type="match status" value="1"/>
</dbReference>
<comment type="subcellular location">
    <subcellularLocation>
        <location evidence="1">Membrane</location>
    </subcellularLocation>
</comment>
<dbReference type="NCBIfam" id="TIGR03661">
    <property type="entry name" value="T1SS_VCA0849"/>
    <property type="match status" value="1"/>
</dbReference>
<dbReference type="SUPFAM" id="SSF51120">
    <property type="entry name" value="beta-Roll"/>
    <property type="match status" value="1"/>
</dbReference>
<keyword evidence="2" id="KW-0800">Toxin</keyword>
<dbReference type="GO" id="GO:0090729">
    <property type="term" value="F:toxin activity"/>
    <property type="evidence" value="ECO:0007669"/>
    <property type="project" value="UniProtKB-KW"/>
</dbReference>
<evidence type="ECO:0000256" key="3">
    <source>
        <dbReference type="ARBA" id="ARBA00022737"/>
    </source>
</evidence>
<dbReference type="GO" id="GO:0016020">
    <property type="term" value="C:membrane"/>
    <property type="evidence" value="ECO:0007669"/>
    <property type="project" value="UniProtKB-SubCell"/>
</dbReference>
<gene>
    <name evidence="8" type="ORF">EDC28_110160</name>
</gene>
<keyword evidence="6" id="KW-0472">Membrane</keyword>
<sequence>DPNDPIVVNVTMVVTDNEGDPAQDTFSVTFLDDGPAVDMDSFSVDNQAGLYTGTWTVDSGIDGFSSDPLHLLNSAQGINVNLLSDLGDNADVSRVDIYNGSDYVGEQLTVQYDGQTFFTLLMKADGTYEFNLVTPNPSSTEQVTFNQNIGAHRAVLWAEEILLKSSPTATLDTDIRFTSESGFINTSTVGLGVGSNWLDPGESLTASFFNGDGDSDATSHSTVQKAVDEVSLTFKVNGSSATLSFELLDANGNVLATVSHVSVSDSGIVTINAADVGISDFYGVNVIHESGSDVRLLGMSTSVEILPDSQTLNFDVEVVDGDGDSTHSPFNVTIDAGATPDSIIIVGDNSSDNNGSSTPFVIGSGSGQVTGGDGNDILVGDVGGTSIITVPGANYNITLLVDTSGSMNDQSGSNMSRMALAKNALANLAHELEGHSGTVNVRLIPFSSTLGTATTVMGLNSSNVQLLLNAIDNLHANGSTNYEAAFNDAVSWFNSVTGGQSSGEDFINLSFFLTDGNPTAYGNNQGPGDRTDYEVMDHSVNAVSSMLNGNGANPIIFNAIGIGDGVNSDYLRFFDNTDTTGQDTIHFGWGNNAREVTGTVGEPTIINTAEDLDAALQDGFDQANPNAVGSDTLIGGEGNDIIFGDVLNTDFLSWNGHDAGSHDGQGLQALVDYLQSVNGSAPTDEQLRDFIRYNASALNAAGDERGGDDVIQGGAGNDLIFGQGGDDQISGGQGNDLMFGGTGADRFSWHAGEQGIDHIGDFGVGEDALDLSQLLLGEESGQLDNYLSFTLVDGSTHISINADGVGADVDQTIVLDGVDLTALGSNNSEIIQALLGSGSLIVDTTSSSSSAVLVPEATPGDTDDQLHVYM</sequence>
<keyword evidence="9" id="KW-1185">Reference proteome</keyword>
<dbReference type="GO" id="GO:0005576">
    <property type="term" value="C:extracellular region"/>
    <property type="evidence" value="ECO:0007669"/>
    <property type="project" value="InterPro"/>
</dbReference>
<organism evidence="8 9">
    <name type="scientific">Gallaecimonas pentaromativorans</name>
    <dbReference type="NCBI Taxonomy" id="584787"/>
    <lineage>
        <taxon>Bacteria</taxon>
        <taxon>Pseudomonadati</taxon>
        <taxon>Pseudomonadota</taxon>
        <taxon>Gammaproteobacteria</taxon>
        <taxon>Enterobacterales</taxon>
        <taxon>Gallaecimonadaceae</taxon>
        <taxon>Gallaecimonas</taxon>
    </lineage>
</organism>
<keyword evidence="3" id="KW-0677">Repeat</keyword>
<protein>
    <submittedName>
        <fullName evidence="8">Putative secreted protein (Type I secretion substrate)</fullName>
    </submittedName>
</protein>
<evidence type="ECO:0000256" key="1">
    <source>
        <dbReference type="ARBA" id="ARBA00004370"/>
    </source>
</evidence>
<dbReference type="Proteomes" id="UP000268033">
    <property type="component" value="Unassembled WGS sequence"/>
</dbReference>
<evidence type="ECO:0000256" key="4">
    <source>
        <dbReference type="ARBA" id="ARBA00022837"/>
    </source>
</evidence>
<dbReference type="Pfam" id="PF00353">
    <property type="entry name" value="HemolysinCabind"/>
    <property type="match status" value="2"/>
</dbReference>
<accession>A0A3N1P231</accession>
<evidence type="ECO:0000259" key="7">
    <source>
        <dbReference type="PROSITE" id="PS50234"/>
    </source>
</evidence>
<evidence type="ECO:0000256" key="5">
    <source>
        <dbReference type="ARBA" id="ARBA00023026"/>
    </source>
</evidence>
<dbReference type="Gene3D" id="3.40.50.410">
    <property type="entry name" value="von Willebrand factor, type A domain"/>
    <property type="match status" value="1"/>
</dbReference>
<dbReference type="RefSeq" id="WP_148049876.1">
    <property type="nucleotide sequence ID" value="NZ_RJUL01000010.1"/>
</dbReference>
<dbReference type="AlphaFoldDB" id="A0A3N1P231"/>